<keyword evidence="6" id="KW-1015">Disulfide bond</keyword>
<dbReference type="SUPFAM" id="SSF46689">
    <property type="entry name" value="Homeodomain-like"/>
    <property type="match status" value="1"/>
</dbReference>
<keyword evidence="5" id="KW-0446">Lipid-binding</keyword>
<feature type="region of interest" description="Disordered" evidence="8">
    <location>
        <begin position="654"/>
        <end position="682"/>
    </location>
</feature>
<comment type="similarity">
    <text evidence="3">Belongs to the plant LTP family.</text>
</comment>
<dbReference type="GO" id="GO:0005634">
    <property type="term" value="C:nucleus"/>
    <property type="evidence" value="ECO:0007669"/>
    <property type="project" value="UniProtKB-SubCell"/>
</dbReference>
<dbReference type="STRING" id="106549.A0A540KDF8"/>
<comment type="function">
    <text evidence="1">Plant non-specific lipid-transfer proteins transfer phospholipids as well as galactolipids across membranes. May play a role in wax or cutin deposition in the cell walls of expanding epidermal cells and certain secretory tissues.</text>
</comment>
<evidence type="ECO:0000256" key="6">
    <source>
        <dbReference type="ARBA" id="ARBA00023157"/>
    </source>
</evidence>
<comment type="caution">
    <text evidence="12">The sequence shown here is derived from an EMBL/GenBank/DDBJ whole genome shotgun (WGS) entry which is preliminary data.</text>
</comment>
<comment type="subcellular location">
    <subcellularLocation>
        <location evidence="2">Nucleus</location>
    </subcellularLocation>
</comment>
<keyword evidence="7" id="KW-0539">Nucleus</keyword>
<feature type="region of interest" description="Disordered" evidence="8">
    <location>
        <begin position="381"/>
        <end position="419"/>
    </location>
</feature>
<keyword evidence="4" id="KW-0813">Transport</keyword>
<evidence type="ECO:0000256" key="3">
    <source>
        <dbReference type="ARBA" id="ARBA00009748"/>
    </source>
</evidence>
<dbReference type="SUPFAM" id="SSF47699">
    <property type="entry name" value="Bifunctional inhibitor/lipid-transfer protein/seed storage 2S albumin"/>
    <property type="match status" value="1"/>
</dbReference>
<dbReference type="InterPro" id="IPR036312">
    <property type="entry name" value="Bifun_inhib/LTP/seed_sf"/>
</dbReference>
<dbReference type="InterPro" id="IPR000528">
    <property type="entry name" value="Plant_nsLTP"/>
</dbReference>
<sequence length="873" mass="94929">MDSDVDVSRWVIELLLRDREKDCIAKRVLAVAPFSDQDYRLKKTVLLRTIECEVYEASVSEKILETLEMIEDLDIREGISTMESMKAAYCAVATECTVKFLVGFMGKPSGKYLEAVDRIWRGRVGVLERSGRSQLVSAELRHRMDEVEAGVWDLRVSKKLSRMNTRNDALRLLAVYVKAALALLGPPFITWAIRLNVPKEVADLEADQITVANEANVGCGSEVEGQKKKGAYAGDRTELEVQMANGDNVGAGVSELENQMANGDNAGAGVSELGSQMANRANVGGDGGSELDAQMANQANVGVRGLDLEAETENETTVGGRSDMEVQMENGTDAGDGSELGEQMVNGTNVGDWDQLEEQTRKEANVTGDSELEAQMMSGASLVDRSEPESQTVNETNEGVRSQRQAQTTNRSNVGSQSAFEEQQLNAINLGEESELGPILVAVPLKEVRARSSPSLNGELDLSIDHTTKDKENQSAVPRHKHLAHRRTRGPIRIGDAEDSSTEVSNRKFGSLCSPEVNKAQEALKSSISELQEVVTDPLPDALRVSETVRSGLAVRSANHVNGKDVGADNPSIEKGAGPVQSSNDNVGNLPSRHQNDPQSSGIEKDVPNPPVDQGGTESVQTDAANLRNASLNNQNNVARSSLMERNSTARTFEWEDSIDTSQEGTKKDAGRLHLPSPKRTAVSPLKKYGNIRLTKRRKVKRWSLLEEETLRTGVQKYGKGNWKLILNSYRDIFEERTEVDLKDKWRNMEGNYGKDSGVTVSRAAFTVVLLSMLVTAPYTVNATVTCGQAVTLLTSCIPFGVFGGDVPPDCCAGIKGLHDIQNTAEDRRTACSCIQQGAAMIPGLDYDRVSTLGDRCGSPCPYTVYPSTNCSE</sequence>
<evidence type="ECO:0000256" key="8">
    <source>
        <dbReference type="SAM" id="MobiDB-lite"/>
    </source>
</evidence>
<evidence type="ECO:0000256" key="5">
    <source>
        <dbReference type="ARBA" id="ARBA00023121"/>
    </source>
</evidence>
<name>A0A540KDF8_MALBA</name>
<dbReference type="AlphaFoldDB" id="A0A540KDF8"/>
<evidence type="ECO:0000259" key="10">
    <source>
        <dbReference type="PROSITE" id="PS50090"/>
    </source>
</evidence>
<dbReference type="Proteomes" id="UP000315295">
    <property type="component" value="Unassembled WGS sequence"/>
</dbReference>
<dbReference type="InterPro" id="IPR009057">
    <property type="entry name" value="Homeodomain-like_sf"/>
</dbReference>
<dbReference type="Pfam" id="PF00249">
    <property type="entry name" value="Myb_DNA-binding"/>
    <property type="match status" value="1"/>
</dbReference>
<evidence type="ECO:0000259" key="11">
    <source>
        <dbReference type="PROSITE" id="PS51294"/>
    </source>
</evidence>
<organism evidence="12 13">
    <name type="scientific">Malus baccata</name>
    <name type="common">Siberian crab apple</name>
    <name type="synonym">Pyrus baccata</name>
    <dbReference type="NCBI Taxonomy" id="106549"/>
    <lineage>
        <taxon>Eukaryota</taxon>
        <taxon>Viridiplantae</taxon>
        <taxon>Streptophyta</taxon>
        <taxon>Embryophyta</taxon>
        <taxon>Tracheophyta</taxon>
        <taxon>Spermatophyta</taxon>
        <taxon>Magnoliopsida</taxon>
        <taxon>eudicotyledons</taxon>
        <taxon>Gunneridae</taxon>
        <taxon>Pentapetalae</taxon>
        <taxon>rosids</taxon>
        <taxon>fabids</taxon>
        <taxon>Rosales</taxon>
        <taxon>Rosaceae</taxon>
        <taxon>Amygdaloideae</taxon>
        <taxon>Maleae</taxon>
        <taxon>Malus</taxon>
    </lineage>
</organism>
<dbReference type="CDD" id="cd01960">
    <property type="entry name" value="nsLTP1"/>
    <property type="match status" value="1"/>
</dbReference>
<reference evidence="12 13" key="1">
    <citation type="journal article" date="2019" name="G3 (Bethesda)">
        <title>Sequencing of a Wild Apple (Malus baccata) Genome Unravels the Differences Between Cultivated and Wild Apple Species Regarding Disease Resistance and Cold Tolerance.</title>
        <authorList>
            <person name="Chen X."/>
        </authorList>
    </citation>
    <scope>NUCLEOTIDE SEQUENCE [LARGE SCALE GENOMIC DNA]</scope>
    <source>
        <strain evidence="13">cv. Shandingzi</strain>
        <tissue evidence="12">Leaves</tissue>
    </source>
</reference>
<dbReference type="GO" id="GO:0006869">
    <property type="term" value="P:lipid transport"/>
    <property type="evidence" value="ECO:0007669"/>
    <property type="project" value="InterPro"/>
</dbReference>
<evidence type="ECO:0000256" key="2">
    <source>
        <dbReference type="ARBA" id="ARBA00004123"/>
    </source>
</evidence>
<feature type="compositionally biased region" description="Polar residues" evidence="8">
    <location>
        <begin position="389"/>
        <end position="419"/>
    </location>
</feature>
<dbReference type="Pfam" id="PF00234">
    <property type="entry name" value="Tryp_alpha_amyl"/>
    <property type="match status" value="1"/>
</dbReference>
<dbReference type="CDD" id="cd11660">
    <property type="entry name" value="SANT_TRF"/>
    <property type="match status" value="1"/>
</dbReference>
<keyword evidence="13" id="KW-1185">Reference proteome</keyword>
<dbReference type="PANTHER" id="PTHR46993:SF6">
    <property type="entry name" value="MYB TRANSCRIPTION FACTOR"/>
    <property type="match status" value="1"/>
</dbReference>
<evidence type="ECO:0000256" key="9">
    <source>
        <dbReference type="SAM" id="Phobius"/>
    </source>
</evidence>
<dbReference type="InterPro" id="IPR017930">
    <property type="entry name" value="Myb_dom"/>
</dbReference>
<evidence type="ECO:0000256" key="1">
    <source>
        <dbReference type="ARBA" id="ARBA00003211"/>
    </source>
</evidence>
<accession>A0A540KDF8</accession>
<feature type="domain" description="Myb-like" evidence="10">
    <location>
        <begin position="695"/>
        <end position="750"/>
    </location>
</feature>
<dbReference type="PROSITE" id="PS50090">
    <property type="entry name" value="MYB_LIKE"/>
    <property type="match status" value="1"/>
</dbReference>
<feature type="domain" description="HTH myb-type" evidence="11">
    <location>
        <begin position="695"/>
        <end position="749"/>
    </location>
</feature>
<dbReference type="EMBL" id="VIEB01001427">
    <property type="protein sequence ID" value="TQD72261.1"/>
    <property type="molecule type" value="Genomic_DNA"/>
</dbReference>
<keyword evidence="9" id="KW-0472">Membrane</keyword>
<evidence type="ECO:0000313" key="13">
    <source>
        <dbReference type="Proteomes" id="UP000315295"/>
    </source>
</evidence>
<proteinExistence type="inferred from homology"/>
<keyword evidence="9" id="KW-0812">Transmembrane</keyword>
<dbReference type="InterPro" id="IPR016140">
    <property type="entry name" value="Bifunc_inhib/LTP/seed_store"/>
</dbReference>
<dbReference type="PRINTS" id="PR00382">
    <property type="entry name" value="LIPIDTRNSFER"/>
</dbReference>
<dbReference type="GO" id="GO:0008289">
    <property type="term" value="F:lipid binding"/>
    <property type="evidence" value="ECO:0007669"/>
    <property type="project" value="UniProtKB-KW"/>
</dbReference>
<keyword evidence="9" id="KW-1133">Transmembrane helix</keyword>
<dbReference type="Gene3D" id="1.10.110.10">
    <property type="entry name" value="Plant lipid-transfer and hydrophobic proteins"/>
    <property type="match status" value="1"/>
</dbReference>
<dbReference type="PROSITE" id="PS51294">
    <property type="entry name" value="HTH_MYB"/>
    <property type="match status" value="1"/>
</dbReference>
<feature type="region of interest" description="Disordered" evidence="8">
    <location>
        <begin position="560"/>
        <end position="618"/>
    </location>
</feature>
<dbReference type="PANTHER" id="PTHR46993">
    <property type="entry name" value="MYB TRANSCRIPTION FACTOR"/>
    <property type="match status" value="1"/>
</dbReference>
<dbReference type="Gene3D" id="1.10.246.220">
    <property type="match status" value="1"/>
</dbReference>
<feature type="transmembrane region" description="Helical" evidence="9">
    <location>
        <begin position="169"/>
        <end position="193"/>
    </location>
</feature>
<feature type="compositionally biased region" description="Polar residues" evidence="8">
    <location>
        <begin position="580"/>
        <end position="602"/>
    </location>
</feature>
<feature type="region of interest" description="Disordered" evidence="8">
    <location>
        <begin position="310"/>
        <end position="347"/>
    </location>
</feature>
<evidence type="ECO:0000313" key="12">
    <source>
        <dbReference type="EMBL" id="TQD72261.1"/>
    </source>
</evidence>
<protein>
    <submittedName>
        <fullName evidence="12">Uncharacterized protein</fullName>
    </submittedName>
</protein>
<evidence type="ECO:0000256" key="4">
    <source>
        <dbReference type="ARBA" id="ARBA00022448"/>
    </source>
</evidence>
<dbReference type="SMART" id="SM00717">
    <property type="entry name" value="SANT"/>
    <property type="match status" value="1"/>
</dbReference>
<gene>
    <name evidence="12" type="ORF">C1H46_042213</name>
</gene>
<evidence type="ECO:0000256" key="7">
    <source>
        <dbReference type="ARBA" id="ARBA00023242"/>
    </source>
</evidence>
<dbReference type="InterPro" id="IPR001005">
    <property type="entry name" value="SANT/Myb"/>
</dbReference>